<evidence type="ECO:0000256" key="1">
    <source>
        <dbReference type="SAM" id="Coils"/>
    </source>
</evidence>
<accession>A0A1C1YZ18</accession>
<dbReference type="STRING" id="1480615.AWJ14_00075"/>
<sequence>MNGVNLKAETRIEIDKLKKRYRDLGGSIEDLLEAISRGSTTSDAVLSRELTKARMELASIARRLQGLQNDDD</sequence>
<feature type="coiled-coil region" evidence="1">
    <location>
        <begin position="14"/>
        <end position="70"/>
    </location>
</feature>
<evidence type="ECO:0000313" key="3">
    <source>
        <dbReference type="Proteomes" id="UP000094795"/>
    </source>
</evidence>
<keyword evidence="3" id="KW-1185">Reference proteome</keyword>
<dbReference type="AlphaFoldDB" id="A0A1C1YZ18"/>
<evidence type="ECO:0000313" key="2">
    <source>
        <dbReference type="EMBL" id="OCW58669.1"/>
    </source>
</evidence>
<organism evidence="2 3">
    <name type="scientific">Hoeflea olei</name>
    <dbReference type="NCBI Taxonomy" id="1480615"/>
    <lineage>
        <taxon>Bacteria</taxon>
        <taxon>Pseudomonadati</taxon>
        <taxon>Pseudomonadota</taxon>
        <taxon>Alphaproteobacteria</taxon>
        <taxon>Hyphomicrobiales</taxon>
        <taxon>Rhizobiaceae</taxon>
        <taxon>Hoeflea</taxon>
    </lineage>
</organism>
<protein>
    <recommendedName>
        <fullName evidence="4">DUF465 domain-containing protein</fullName>
    </recommendedName>
</protein>
<gene>
    <name evidence="2" type="ORF">AWJ14_00075</name>
</gene>
<reference evidence="2 3" key="1">
    <citation type="submission" date="2015-12" db="EMBL/GenBank/DDBJ databases">
        <authorList>
            <person name="Shamseldin A."/>
            <person name="Moawad H."/>
            <person name="Abd El-Rahim W.M."/>
            <person name="Sadowsky M.J."/>
        </authorList>
    </citation>
    <scope>NUCLEOTIDE SEQUENCE [LARGE SCALE GENOMIC DNA]</scope>
    <source>
        <strain evidence="2 3">JC234</strain>
    </source>
</reference>
<comment type="caution">
    <text evidence="2">The sequence shown here is derived from an EMBL/GenBank/DDBJ whole genome shotgun (WGS) entry which is preliminary data.</text>
</comment>
<dbReference type="EMBL" id="LQZT01000004">
    <property type="protein sequence ID" value="OCW58669.1"/>
    <property type="molecule type" value="Genomic_DNA"/>
</dbReference>
<evidence type="ECO:0008006" key="4">
    <source>
        <dbReference type="Google" id="ProtNLM"/>
    </source>
</evidence>
<proteinExistence type="predicted"/>
<name>A0A1C1YZ18_9HYPH</name>
<dbReference type="Proteomes" id="UP000094795">
    <property type="component" value="Unassembled WGS sequence"/>
</dbReference>
<keyword evidence="1" id="KW-0175">Coiled coil</keyword>